<proteinExistence type="predicted"/>
<dbReference type="Pfam" id="PF13439">
    <property type="entry name" value="Glyco_transf_4"/>
    <property type="match status" value="1"/>
</dbReference>
<evidence type="ECO:0000259" key="4">
    <source>
        <dbReference type="Pfam" id="PF13439"/>
    </source>
</evidence>
<dbReference type="InterPro" id="IPR001296">
    <property type="entry name" value="Glyco_trans_1"/>
</dbReference>
<feature type="domain" description="Glycosyl transferase family 1" evidence="3">
    <location>
        <begin position="178"/>
        <end position="344"/>
    </location>
</feature>
<dbReference type="AlphaFoldDB" id="G7QE72"/>
<dbReference type="Pfam" id="PF00534">
    <property type="entry name" value="Glycos_transf_1"/>
    <property type="match status" value="1"/>
</dbReference>
<evidence type="ECO:0000259" key="3">
    <source>
        <dbReference type="Pfam" id="PF00534"/>
    </source>
</evidence>
<evidence type="ECO:0000256" key="2">
    <source>
        <dbReference type="ARBA" id="ARBA00022679"/>
    </source>
</evidence>
<dbReference type="SUPFAM" id="SSF53756">
    <property type="entry name" value="UDP-Glycosyltransferase/glycogen phosphorylase"/>
    <property type="match status" value="1"/>
</dbReference>
<dbReference type="GO" id="GO:0016757">
    <property type="term" value="F:glycosyltransferase activity"/>
    <property type="evidence" value="ECO:0007669"/>
    <property type="project" value="UniProtKB-KW"/>
</dbReference>
<keyword evidence="5" id="KW-0614">Plasmid</keyword>
<dbReference type="PANTHER" id="PTHR12526:SF510">
    <property type="entry name" value="D-INOSITOL 3-PHOSPHATE GLYCOSYLTRANSFERASE"/>
    <property type="match status" value="1"/>
</dbReference>
<geneLocation type="plasmid" evidence="5 6">
    <name>pFW10101</name>
</geneLocation>
<name>G7QE72_9BACT</name>
<dbReference type="EMBL" id="CM001369">
    <property type="protein sequence ID" value="EHJ45966.1"/>
    <property type="molecule type" value="Genomic_DNA"/>
</dbReference>
<dbReference type="CDD" id="cd03801">
    <property type="entry name" value="GT4_PimA-like"/>
    <property type="match status" value="1"/>
</dbReference>
<dbReference type="Proteomes" id="UP000004662">
    <property type="component" value="Plasmid pFW10101"/>
</dbReference>
<sequence>MHILHVSDGYSTHDHRLLGQLSRRGRVSFLPLRATGRLERRPLPEGVGELALPHPPGPPENPAFTSAVAALRRLLAEHGVDAVQAGPLQGPGQLVAASGFHPFVLLSMGSDILTEAWRDARSQESAAATLRAADGLVCDCRAVAAAARRLADIPGDRTVVLPYGVEEAFLEPGRDAALRRELGFGDGSFLVLACRSFEPVYDVPTVVAAFGLAAARDPRLCLALAGDGSEAGAVRRAVERCGAGHRIVLPGRLSQAALRRFYRGSDCYLTGSRSDGSSVSLLEAMAAGLPVVASDIPGNREWVAAGRTGRLFPVGDPAAAARALLAVAAMDGRARTAMGEQGRRTVRRRAVWNDNVERLHTFYNALEDRLKRAGNREGGPQ</sequence>
<accession>G7QE72</accession>
<reference evidence="6" key="1">
    <citation type="journal article" date="2015" name="Genome Announc.">
        <title>High-Quality Draft Genome Sequence of Desulfovibrio carbinoliphilus FW-101-2B, an Organic Acid-Oxidizing Sulfate-Reducing Bacterium Isolated from Uranium(VI)-Contaminated Groundwater.</title>
        <authorList>
            <person name="Ramsay B.D."/>
            <person name="Hwang C."/>
            <person name="Woo H.L."/>
            <person name="Carroll S.L."/>
            <person name="Lucas S."/>
            <person name="Han J."/>
            <person name="Lapidus A.L."/>
            <person name="Cheng J.F."/>
            <person name="Goodwin L.A."/>
            <person name="Pitluck S."/>
            <person name="Peters L."/>
            <person name="Chertkov O."/>
            <person name="Held B."/>
            <person name="Detter J.C."/>
            <person name="Han C.S."/>
            <person name="Tapia R."/>
            <person name="Land M.L."/>
            <person name="Hauser L.J."/>
            <person name="Kyrpides N.C."/>
            <person name="Ivanova N.N."/>
            <person name="Mikhailova N."/>
            <person name="Pagani I."/>
            <person name="Woyke T."/>
            <person name="Arkin A.P."/>
            <person name="Dehal P."/>
            <person name="Chivian D."/>
            <person name="Criddle C.S."/>
            <person name="Wu W."/>
            <person name="Chakraborty R."/>
            <person name="Hazen T.C."/>
            <person name="Fields M.W."/>
        </authorList>
    </citation>
    <scope>NUCLEOTIDE SEQUENCE [LARGE SCALE GENOMIC DNA]</scope>
    <source>
        <strain evidence="6">FW-101-2B</strain>
    </source>
</reference>
<organism evidence="5 6">
    <name type="scientific">Solidesulfovibrio carbinoliphilus subsp. oakridgensis</name>
    <dbReference type="NCBI Taxonomy" id="694327"/>
    <lineage>
        <taxon>Bacteria</taxon>
        <taxon>Pseudomonadati</taxon>
        <taxon>Thermodesulfobacteriota</taxon>
        <taxon>Desulfovibrionia</taxon>
        <taxon>Desulfovibrionales</taxon>
        <taxon>Desulfovibrionaceae</taxon>
        <taxon>Solidesulfovibrio</taxon>
    </lineage>
</organism>
<keyword evidence="1" id="KW-0328">Glycosyltransferase</keyword>
<gene>
    <name evidence="5" type="ORF">DFW101_3682</name>
</gene>
<dbReference type="HOGENOM" id="CLU_009583_2_5_7"/>
<evidence type="ECO:0000313" key="6">
    <source>
        <dbReference type="Proteomes" id="UP000004662"/>
    </source>
</evidence>
<dbReference type="RefSeq" id="WP_009182998.1">
    <property type="nucleotide sequence ID" value="NZ_CM001369.1"/>
</dbReference>
<evidence type="ECO:0000256" key="1">
    <source>
        <dbReference type="ARBA" id="ARBA00022676"/>
    </source>
</evidence>
<keyword evidence="2 5" id="KW-0808">Transferase</keyword>
<dbReference type="InterPro" id="IPR028098">
    <property type="entry name" value="Glyco_trans_4-like_N"/>
</dbReference>
<protein>
    <submittedName>
        <fullName evidence="5">Glycosyl transferase group 1</fullName>
    </submittedName>
</protein>
<dbReference type="OrthoDB" id="9803091at2"/>
<evidence type="ECO:0000313" key="5">
    <source>
        <dbReference type="EMBL" id="EHJ45966.1"/>
    </source>
</evidence>
<keyword evidence="6" id="KW-1185">Reference proteome</keyword>
<feature type="domain" description="Glycosyltransferase subfamily 4-like N-terminal" evidence="4">
    <location>
        <begin position="9"/>
        <end position="166"/>
    </location>
</feature>
<dbReference type="Gene3D" id="3.40.50.2000">
    <property type="entry name" value="Glycogen Phosphorylase B"/>
    <property type="match status" value="2"/>
</dbReference>
<dbReference type="PANTHER" id="PTHR12526">
    <property type="entry name" value="GLYCOSYLTRANSFERASE"/>
    <property type="match status" value="1"/>
</dbReference>
<dbReference type="eggNOG" id="COG0438">
    <property type="taxonomic scope" value="Bacteria"/>
</dbReference>